<reference evidence="2" key="1">
    <citation type="submission" date="2015-09" db="EMBL/GenBank/DDBJ databases">
        <authorList>
            <consortium name="Pathogen Informatics"/>
        </authorList>
    </citation>
    <scope>NUCLEOTIDE SEQUENCE</scope>
    <source>
        <strain evidence="2">2789STDY5834896</strain>
    </source>
</reference>
<feature type="transmembrane region" description="Helical" evidence="1">
    <location>
        <begin position="299"/>
        <end position="317"/>
    </location>
</feature>
<feature type="transmembrane region" description="Helical" evidence="1">
    <location>
        <begin position="434"/>
        <end position="455"/>
    </location>
</feature>
<dbReference type="AlphaFoldDB" id="A0A1C6FS08"/>
<feature type="transmembrane region" description="Helical" evidence="1">
    <location>
        <begin position="103"/>
        <end position="125"/>
    </location>
</feature>
<feature type="transmembrane region" description="Helical" evidence="1">
    <location>
        <begin position="370"/>
        <end position="389"/>
    </location>
</feature>
<feature type="transmembrane region" description="Helical" evidence="1">
    <location>
        <begin position="329"/>
        <end position="349"/>
    </location>
</feature>
<feature type="transmembrane region" description="Helical" evidence="1">
    <location>
        <begin position="273"/>
        <end position="292"/>
    </location>
</feature>
<keyword evidence="1" id="KW-0472">Membrane</keyword>
<keyword evidence="1" id="KW-0812">Transmembrane</keyword>
<gene>
    <name evidence="2" type="ORF">SAMEA3545359_00086</name>
</gene>
<keyword evidence="1" id="KW-1133">Transmembrane helix</keyword>
<feature type="transmembrane region" description="Helical" evidence="1">
    <location>
        <begin position="401"/>
        <end position="422"/>
    </location>
</feature>
<organism evidence="2">
    <name type="scientific">uncultured Anaerotruncus sp</name>
    <dbReference type="NCBI Taxonomy" id="905011"/>
    <lineage>
        <taxon>Bacteria</taxon>
        <taxon>Bacillati</taxon>
        <taxon>Bacillota</taxon>
        <taxon>Clostridia</taxon>
        <taxon>Eubacteriales</taxon>
        <taxon>Oscillospiraceae</taxon>
        <taxon>Anaerotruncus</taxon>
        <taxon>environmental samples</taxon>
    </lineage>
</organism>
<evidence type="ECO:0000313" key="2">
    <source>
        <dbReference type="EMBL" id="SCJ35644.1"/>
    </source>
</evidence>
<dbReference type="EMBL" id="FMHG01000001">
    <property type="protein sequence ID" value="SCJ35644.1"/>
    <property type="molecule type" value="Genomic_DNA"/>
</dbReference>
<feature type="transmembrane region" description="Helical" evidence="1">
    <location>
        <begin position="461"/>
        <end position="480"/>
    </location>
</feature>
<sequence length="484" mass="54776">MKRFVEVVSITFIALFLCITPVHGYINWGEGEKAGYSGYDADLYNEGYAKGLHDGYDRARDGTSWEVYDAELRAKNAGYENGYDVAEKQYLKKQEVLKSDISILKISILIVGTLFVLSAILNIFLGLKVKKRKVTVSSSTITAPHIFSQVAAPKRKVVRVSVKPKNKTQPVSRAASTAKVESISQQSEMVDSAQQIIKPTVTEKPAEPNSTDNIKPNNKFLKFFQKTWFISFFVPLVIIQFFWYAICNLNNYPYDYSNFLTIQSQMSSVGSQINTTCFLALHILASIILYSLFKNKNRIFFPLGFVYICLSYLEVYFTAYYAKWIVDDIYVLGYAIWGVLYLPLIFLFYNSKPLFVYKTNRPVHKKGVGIKILGVAVFWCIFLLLPMLLSEIFTNLPLPLIRFGLFLIVIEQAIGSFVACIALKRITDSPKLQLVNTSIAIAISLLIEVVSVFVFGFSLSSLASVILNIIVLAYYCYISIKRKK</sequence>
<feature type="transmembrane region" description="Helical" evidence="1">
    <location>
        <begin position="228"/>
        <end position="246"/>
    </location>
</feature>
<protein>
    <submittedName>
        <fullName evidence="2">Uncharacterized protein</fullName>
    </submittedName>
</protein>
<proteinExistence type="predicted"/>
<name>A0A1C6FS08_9FIRM</name>
<evidence type="ECO:0000256" key="1">
    <source>
        <dbReference type="SAM" id="Phobius"/>
    </source>
</evidence>
<accession>A0A1C6FS08</accession>